<dbReference type="InterPro" id="IPR029039">
    <property type="entry name" value="Flavoprotein-like_sf"/>
</dbReference>
<name>A0A3M8K5Z8_9CORY</name>
<dbReference type="RefSeq" id="WP_123048461.1">
    <property type="nucleotide sequence ID" value="NZ_PTJO01000005.1"/>
</dbReference>
<gene>
    <name evidence="2" type="ORF">C5L39_08525</name>
</gene>
<reference evidence="2 3" key="1">
    <citation type="submission" date="2018-02" db="EMBL/GenBank/DDBJ databases">
        <title>Corynebacterium alimpuense sp. nov., a marine obligate actinomycete isolated from sediments of Valparaiso bay, Chile.</title>
        <authorList>
            <person name="Claverias F."/>
            <person name="Gonzales-Siles L."/>
            <person name="Salva-Serra F."/>
            <person name="Inganaes E."/>
            <person name="Molin K."/>
            <person name="Cumsille A."/>
            <person name="Undabarrena A."/>
            <person name="Couve E."/>
            <person name="Moore E.R.B."/>
            <person name="Gomila M."/>
            <person name="Camara B."/>
        </authorList>
    </citation>
    <scope>NUCLEOTIDE SEQUENCE [LARGE SCALE GENOMIC DNA]</scope>
    <source>
        <strain evidence="2 3">CCUG 69366</strain>
    </source>
</reference>
<dbReference type="AlphaFoldDB" id="A0A3M8K5Z8"/>
<feature type="domain" description="Flavodoxin" evidence="1">
    <location>
        <begin position="5"/>
        <end position="130"/>
    </location>
</feature>
<accession>A0A3M8K5Z8</accession>
<dbReference type="SUPFAM" id="SSF52218">
    <property type="entry name" value="Flavoproteins"/>
    <property type="match status" value="1"/>
</dbReference>
<proteinExistence type="predicted"/>
<dbReference type="EMBL" id="PTJO01000005">
    <property type="protein sequence ID" value="RNE48530.1"/>
    <property type="molecule type" value="Genomic_DNA"/>
</dbReference>
<dbReference type="Proteomes" id="UP000266975">
    <property type="component" value="Unassembled WGS sequence"/>
</dbReference>
<sequence length="175" mass="18923">MPATIFYQSFYGSTGDYARALAQRLGTTAQEIPADASQCEIGGTDPLILLSPVHGPSMAAADFLKHNDLGDRPVAVCAVGMTLAEEARSKDRCASLLGRKAATVTRFYLPGRLNYSTLSGKHRNIMRAIVGSLRLKPNKSANEHAMIADYDRDIDRVDLAELDPVVDWALSATRG</sequence>
<evidence type="ECO:0000313" key="3">
    <source>
        <dbReference type="Proteomes" id="UP000266975"/>
    </source>
</evidence>
<keyword evidence="3" id="KW-1185">Reference proteome</keyword>
<dbReference type="OrthoDB" id="4878515at2"/>
<comment type="caution">
    <text evidence="2">The sequence shown here is derived from an EMBL/GenBank/DDBJ whole genome shotgun (WGS) entry which is preliminary data.</text>
</comment>
<dbReference type="InterPro" id="IPR026816">
    <property type="entry name" value="Flavodoxin_dom"/>
</dbReference>
<protein>
    <recommendedName>
        <fullName evidence="1">Flavodoxin domain-containing protein</fullName>
    </recommendedName>
</protein>
<dbReference type="Gene3D" id="3.40.50.360">
    <property type="match status" value="1"/>
</dbReference>
<dbReference type="Pfam" id="PF12724">
    <property type="entry name" value="Flavodoxin_5"/>
    <property type="match status" value="1"/>
</dbReference>
<evidence type="ECO:0000259" key="1">
    <source>
        <dbReference type="Pfam" id="PF12724"/>
    </source>
</evidence>
<organism evidence="2 3">
    <name type="scientific">Corynebacterium alimapuense</name>
    <dbReference type="NCBI Taxonomy" id="1576874"/>
    <lineage>
        <taxon>Bacteria</taxon>
        <taxon>Bacillati</taxon>
        <taxon>Actinomycetota</taxon>
        <taxon>Actinomycetes</taxon>
        <taxon>Mycobacteriales</taxon>
        <taxon>Corynebacteriaceae</taxon>
        <taxon>Corynebacterium</taxon>
    </lineage>
</organism>
<evidence type="ECO:0000313" key="2">
    <source>
        <dbReference type="EMBL" id="RNE48530.1"/>
    </source>
</evidence>